<evidence type="ECO:0000256" key="4">
    <source>
        <dbReference type="ARBA" id="ARBA00023098"/>
    </source>
</evidence>
<gene>
    <name evidence="9" type="ORF">LshimejAT787_0105920</name>
</gene>
<dbReference type="OrthoDB" id="272512at2759"/>
<accession>A0A9P3PE07</accession>
<comment type="caution">
    <text evidence="9">The sequence shown here is derived from an EMBL/GenBank/DDBJ whole genome shotgun (WGS) entry which is preliminary data.</text>
</comment>
<evidence type="ECO:0008006" key="11">
    <source>
        <dbReference type="Google" id="ProtNLM"/>
    </source>
</evidence>
<keyword evidence="3 8" id="KW-1133">Transmembrane helix</keyword>
<dbReference type="GO" id="GO:0006629">
    <property type="term" value="P:lipid metabolic process"/>
    <property type="evidence" value="ECO:0007669"/>
    <property type="project" value="UniProtKB-KW"/>
</dbReference>
<keyword evidence="4" id="KW-0443">Lipid metabolism</keyword>
<organism evidence="9 10">
    <name type="scientific">Lyophyllum shimeji</name>
    <name type="common">Hon-shimeji</name>
    <name type="synonym">Tricholoma shimeji</name>
    <dbReference type="NCBI Taxonomy" id="47721"/>
    <lineage>
        <taxon>Eukaryota</taxon>
        <taxon>Fungi</taxon>
        <taxon>Dikarya</taxon>
        <taxon>Basidiomycota</taxon>
        <taxon>Agaricomycotina</taxon>
        <taxon>Agaricomycetes</taxon>
        <taxon>Agaricomycetidae</taxon>
        <taxon>Agaricales</taxon>
        <taxon>Tricholomatineae</taxon>
        <taxon>Lyophyllaceae</taxon>
        <taxon>Lyophyllum</taxon>
    </lineage>
</organism>
<evidence type="ECO:0000256" key="7">
    <source>
        <dbReference type="SAM" id="MobiDB-lite"/>
    </source>
</evidence>
<dbReference type="Proteomes" id="UP001063166">
    <property type="component" value="Unassembled WGS sequence"/>
</dbReference>
<evidence type="ECO:0000256" key="6">
    <source>
        <dbReference type="ARBA" id="ARBA00023315"/>
    </source>
</evidence>
<name>A0A9P3PE07_LYOSH</name>
<feature type="region of interest" description="Disordered" evidence="7">
    <location>
        <begin position="157"/>
        <end position="179"/>
    </location>
</feature>
<evidence type="ECO:0000256" key="5">
    <source>
        <dbReference type="ARBA" id="ARBA00023136"/>
    </source>
</evidence>
<evidence type="ECO:0000313" key="9">
    <source>
        <dbReference type="EMBL" id="GLB33708.1"/>
    </source>
</evidence>
<dbReference type="GO" id="GO:0016746">
    <property type="term" value="F:acyltransferase activity"/>
    <property type="evidence" value="ECO:0007669"/>
    <property type="project" value="UniProtKB-KW"/>
</dbReference>
<keyword evidence="10" id="KW-1185">Reference proteome</keyword>
<dbReference type="PANTHER" id="PTHR23063:SF60">
    <property type="entry name" value="LYSOPHOSPHATIDIC ACID:OLEOYL-COA ACYLTRANSFERASE 1"/>
    <property type="match status" value="1"/>
</dbReference>
<evidence type="ECO:0000256" key="8">
    <source>
        <dbReference type="SAM" id="Phobius"/>
    </source>
</evidence>
<proteinExistence type="predicted"/>
<keyword evidence="5 8" id="KW-0472">Membrane</keyword>
<dbReference type="EMBL" id="BRPK01000001">
    <property type="protein sequence ID" value="GLB33708.1"/>
    <property type="molecule type" value="Genomic_DNA"/>
</dbReference>
<protein>
    <recommendedName>
        <fullName evidence="11">Phospholipid/glycerol acyltransferase domain-containing protein</fullName>
    </recommendedName>
</protein>
<keyword evidence="2 8" id="KW-0812">Transmembrane</keyword>
<feature type="transmembrane region" description="Helical" evidence="8">
    <location>
        <begin position="75"/>
        <end position="97"/>
    </location>
</feature>
<evidence type="ECO:0000256" key="1">
    <source>
        <dbReference type="ARBA" id="ARBA00022679"/>
    </source>
</evidence>
<feature type="transmembrane region" description="Helical" evidence="8">
    <location>
        <begin position="47"/>
        <end position="69"/>
    </location>
</feature>
<evidence type="ECO:0000256" key="2">
    <source>
        <dbReference type="ARBA" id="ARBA00022692"/>
    </source>
</evidence>
<evidence type="ECO:0000313" key="10">
    <source>
        <dbReference type="Proteomes" id="UP001063166"/>
    </source>
</evidence>
<keyword evidence="6" id="KW-0012">Acyltransferase</keyword>
<sequence>MEKFSAYRDPGTGIQPFLTPVPPTGTDLLAKVTLPLRYVVGVARTTLVLALLLLYAALVPGLCIIFAPIPALYRAIVHILTALIARTALLVLGFFWIPAEQVSRKRRRGQNQTESWNPQAGDVIVSNWVSWVEVLWLAFRFNPIFVLPVSETVHTLPASSQSSSPISHTPGRRTGTGSANVQTFRKTTAPPISILGFRRVSLPSMIRLTGQVPPYGHSPSDPPPVALEELRKIADRPIVVFPECTTSNGRGLLRFAKVFRQEVPVRRNNVFVMCVRYDPPTTMAPTLTLPIPSTSLNPLPHLFSLATSVSAPTISIRLLVPSESPSSQLFIVSEILTDFPDDDDQLAEVCATLIAQIGKMKRTGMGWEDKASFLDFYRGKQK</sequence>
<dbReference type="PANTHER" id="PTHR23063">
    <property type="entry name" value="PHOSPHOLIPID ACYLTRANSFERASE"/>
    <property type="match status" value="1"/>
</dbReference>
<keyword evidence="1" id="KW-0808">Transferase</keyword>
<reference evidence="9" key="1">
    <citation type="submission" date="2022-07" db="EMBL/GenBank/DDBJ databases">
        <title>The genome of Lyophyllum shimeji provides insight into the initial evolution of ectomycorrhizal fungal genome.</title>
        <authorList>
            <person name="Kobayashi Y."/>
            <person name="Shibata T."/>
            <person name="Hirakawa H."/>
            <person name="Shigenobu S."/>
            <person name="Nishiyama T."/>
            <person name="Yamada A."/>
            <person name="Hasebe M."/>
            <person name="Kawaguchi M."/>
        </authorList>
    </citation>
    <scope>NUCLEOTIDE SEQUENCE</scope>
    <source>
        <strain evidence="9">AT787</strain>
    </source>
</reference>
<evidence type="ECO:0000256" key="3">
    <source>
        <dbReference type="ARBA" id="ARBA00022989"/>
    </source>
</evidence>
<dbReference type="AlphaFoldDB" id="A0A9P3PE07"/>